<feature type="domain" description="Fe2OG dioxygenase" evidence="4">
    <location>
        <begin position="495"/>
        <end position="599"/>
    </location>
</feature>
<dbReference type="SUPFAM" id="SSF51197">
    <property type="entry name" value="Clavaminate synthase-like"/>
    <property type="match status" value="1"/>
</dbReference>
<dbReference type="Proteomes" id="UP000310189">
    <property type="component" value="Unassembled WGS sequence"/>
</dbReference>
<dbReference type="Gene3D" id="2.60.120.590">
    <property type="entry name" value="Alpha-ketoglutarate-dependent dioxygenase AlkB-like"/>
    <property type="match status" value="1"/>
</dbReference>
<name>A0A4T0FH31_9BASI</name>
<dbReference type="Pfam" id="PF13532">
    <property type="entry name" value="2OG-FeII_Oxy_2"/>
    <property type="match status" value="1"/>
</dbReference>
<dbReference type="EMBL" id="SPNW01000057">
    <property type="protein sequence ID" value="TIA87368.1"/>
    <property type="molecule type" value="Genomic_DNA"/>
</dbReference>
<dbReference type="CDD" id="cd06089">
    <property type="entry name" value="KOW_RPL26"/>
    <property type="match status" value="1"/>
</dbReference>
<dbReference type="GO" id="GO:1990904">
    <property type="term" value="C:ribonucleoprotein complex"/>
    <property type="evidence" value="ECO:0007669"/>
    <property type="project" value="UniProtKB-KW"/>
</dbReference>
<evidence type="ECO:0000313" key="5">
    <source>
        <dbReference type="EMBL" id="TIA87368.1"/>
    </source>
</evidence>
<evidence type="ECO:0000256" key="2">
    <source>
        <dbReference type="ARBA" id="ARBA00023274"/>
    </source>
</evidence>
<gene>
    <name evidence="5" type="ORF">E3P99_03200</name>
</gene>
<evidence type="ECO:0000256" key="1">
    <source>
        <dbReference type="ARBA" id="ARBA00022980"/>
    </source>
</evidence>
<dbReference type="PROSITE" id="PS51471">
    <property type="entry name" value="FE2OG_OXY"/>
    <property type="match status" value="1"/>
</dbReference>
<feature type="compositionally biased region" description="Basic and acidic residues" evidence="3">
    <location>
        <begin position="200"/>
        <end position="213"/>
    </location>
</feature>
<dbReference type="InterPro" id="IPR041988">
    <property type="entry name" value="Ribosomal_uL24_KOW"/>
</dbReference>
<evidence type="ECO:0000259" key="4">
    <source>
        <dbReference type="PROSITE" id="PS51471"/>
    </source>
</evidence>
<organism evidence="5 6">
    <name type="scientific">Wallemia hederae</name>
    <dbReference type="NCBI Taxonomy" id="1540922"/>
    <lineage>
        <taxon>Eukaryota</taxon>
        <taxon>Fungi</taxon>
        <taxon>Dikarya</taxon>
        <taxon>Basidiomycota</taxon>
        <taxon>Wallemiomycotina</taxon>
        <taxon>Wallemiomycetes</taxon>
        <taxon>Wallemiales</taxon>
        <taxon>Wallemiaceae</taxon>
        <taxon>Wallemia</taxon>
    </lineage>
</organism>
<dbReference type="InterPro" id="IPR037151">
    <property type="entry name" value="AlkB-like_sf"/>
</dbReference>
<protein>
    <recommendedName>
        <fullName evidence="4">Fe2OG dioxygenase domain-containing protein</fullName>
    </recommendedName>
</protein>
<dbReference type="GO" id="GO:0005840">
    <property type="term" value="C:ribosome"/>
    <property type="evidence" value="ECO:0007669"/>
    <property type="project" value="UniProtKB-KW"/>
</dbReference>
<dbReference type="PANTHER" id="PTHR31212:SF4">
    <property type="entry name" value="ALPHA-KETOGLUTARATE-DEPENDENT DIOXYGENASE ALKB HOMOLOG 3"/>
    <property type="match status" value="1"/>
</dbReference>
<dbReference type="OrthoDB" id="359154at2759"/>
<reference evidence="5 6" key="1">
    <citation type="submission" date="2019-03" db="EMBL/GenBank/DDBJ databases">
        <title>Sequencing 23 genomes of Wallemia ichthyophaga.</title>
        <authorList>
            <person name="Gostincar C."/>
        </authorList>
    </citation>
    <scope>NUCLEOTIDE SEQUENCE [LARGE SCALE GENOMIC DNA]</scope>
    <source>
        <strain evidence="5 6">EXF-5753</strain>
    </source>
</reference>
<dbReference type="GO" id="GO:0003723">
    <property type="term" value="F:RNA binding"/>
    <property type="evidence" value="ECO:0007669"/>
    <property type="project" value="InterPro"/>
</dbReference>
<dbReference type="AlphaFoldDB" id="A0A4T0FH31"/>
<feature type="region of interest" description="Disordered" evidence="3">
    <location>
        <begin position="184"/>
        <end position="213"/>
    </location>
</feature>
<keyword evidence="2" id="KW-0687">Ribonucleoprotein</keyword>
<evidence type="ECO:0000313" key="6">
    <source>
        <dbReference type="Proteomes" id="UP000310189"/>
    </source>
</evidence>
<accession>A0A4T0FH31</accession>
<keyword evidence="6" id="KW-1185">Reference proteome</keyword>
<comment type="caution">
    <text evidence="5">The sequence shown here is derived from an EMBL/GenBank/DDBJ whole genome shotgun (WGS) entry which is preliminary data.</text>
</comment>
<evidence type="ECO:0000256" key="3">
    <source>
        <dbReference type="SAM" id="MobiDB-lite"/>
    </source>
</evidence>
<dbReference type="GO" id="GO:0006307">
    <property type="term" value="P:DNA alkylation repair"/>
    <property type="evidence" value="ECO:0007669"/>
    <property type="project" value="InterPro"/>
</dbReference>
<dbReference type="GO" id="GO:0051213">
    <property type="term" value="F:dioxygenase activity"/>
    <property type="evidence" value="ECO:0007669"/>
    <property type="project" value="InterPro"/>
</dbReference>
<proteinExistence type="predicted"/>
<keyword evidence="1" id="KW-0689">Ribosomal protein</keyword>
<dbReference type="InterPro" id="IPR005123">
    <property type="entry name" value="Oxoglu/Fe-dep_dioxygenase_dom"/>
</dbReference>
<dbReference type="PANTHER" id="PTHR31212">
    <property type="entry name" value="ALPHA-KETOGLUTARATE-DEPENDENT DIOXYGENASE ALKB HOMOLOG 3"/>
    <property type="match status" value="1"/>
</dbReference>
<dbReference type="InterPro" id="IPR032854">
    <property type="entry name" value="ALKBH3"/>
</dbReference>
<sequence length="600" mass="69597">MRQIIPRSVVTRFPKVHLAVERKSRHSVFSNRVFSPGQFVHPHDRIKYWNIVPKDNVRIVKGRQDIKSDEDGDDIITPVLQVDQFKNRIFPESGLKQKRSVPLSASNPDIRFQSKVKPVHYSNVQLFLGNLPPKNDPEGERLATYAVGLRRSKAFVRSKLRLDGTKHQHRLVWKRYATKITPPDRDYDMSKPIPWPTYEKTQRKDHTEKETSEDVLNKVTYAPSSTTKANSRTSYDYILGKKEAGPIELAIAHELANPHSKHKRAQRYAEKQRKWAHRLEELEKTEKASGNWNTAAKATNEARRLWLIERALAKSEQYIVDSQGTPEKRESKRLVREAKKTAKEARRTALLNNLVLNKAGKIVHKRDLEASPEEVTIVNKKPREELVIEEITDPDFLSRYRLKNMDGGDFQYKDDFFSKEEADKLYDRVLELERYRPTLKIYGKDVIQSRQVAVFAIEKERAQMKYSNHDAKVDHPFPDVIKDIAVRLKEATKIDFTHCMINYYENGNVYIGKHNDNYNNQVIATVSLGAERTMHLSPQTTKAALKVFPDVDVPGREKLALKMANGSLFGSTQRYWKHEIRKEQKIKTGRISLTFRQIVE</sequence>
<dbReference type="InterPro" id="IPR027450">
    <property type="entry name" value="AlkB-like"/>
</dbReference>